<feature type="domain" description="Lnb N-terminal periplasmic" evidence="2">
    <location>
        <begin position="40"/>
        <end position="169"/>
    </location>
</feature>
<dbReference type="EMBL" id="JANUAU010000004">
    <property type="protein sequence ID" value="MCS3677699.1"/>
    <property type="molecule type" value="Genomic_DNA"/>
</dbReference>
<evidence type="ECO:0000313" key="5">
    <source>
        <dbReference type="Proteomes" id="UP001155027"/>
    </source>
</evidence>
<feature type="transmembrane region" description="Helical" evidence="1">
    <location>
        <begin position="330"/>
        <end position="346"/>
    </location>
</feature>
<organism evidence="4 5">
    <name type="scientific">Salinibacter ruber</name>
    <dbReference type="NCBI Taxonomy" id="146919"/>
    <lineage>
        <taxon>Bacteria</taxon>
        <taxon>Pseudomonadati</taxon>
        <taxon>Rhodothermota</taxon>
        <taxon>Rhodothermia</taxon>
        <taxon>Rhodothermales</taxon>
        <taxon>Salinibacteraceae</taxon>
        <taxon>Salinibacter</taxon>
    </lineage>
</organism>
<proteinExistence type="predicted"/>
<protein>
    <recommendedName>
        <fullName evidence="6">DUF4105 domain-containing protein</fullName>
    </recommendedName>
</protein>
<feature type="transmembrane region" description="Helical" evidence="1">
    <location>
        <begin position="296"/>
        <end position="318"/>
    </location>
</feature>
<sequence length="411" mass="45282">MAPSVSIRSLLCALGVALLLGGGAAPLSAQPPRLSAESEVSMVTILPGDPVYSMFGHSALRVHDPAQNIDRLYNYGTFDFSDPLFIPKFAYGHLRYFLSVVPYQRALRAYRQQRRPVLEQTLNLTRTQRTALFRVLQVNARPENRHYQYVFFFDNCSTRVRDALEQALGDAVQFGRRPRPDATFRHMLDPYAANLPLVDLSFDLALGTPADRRVTPREAHFLPDYLFEAFAHATVQSGDTTRALVARTDTTQWIDGYEATPTAFPWPLAAGWTILILTLGWTGWQATTGRRRPGGAGDALLLAAVGVTGLLACFLWFVSTYAVTDHNWNLLWAWPTHLIAATVLLWRPSAPGLRTYLAATAVGAVVVALGWTWWPQDLHAAVFPIVLTVGVRTGWRALGGAGPGSARGLEG</sequence>
<evidence type="ECO:0000259" key="2">
    <source>
        <dbReference type="Pfam" id="PF13387"/>
    </source>
</evidence>
<dbReference type="RefSeq" id="WP_259080107.1">
    <property type="nucleotide sequence ID" value="NZ_JANUAU010000004.1"/>
</dbReference>
<dbReference type="AlphaFoldDB" id="A0A9X2TE61"/>
<name>A0A9X2TE61_9BACT</name>
<keyword evidence="1" id="KW-0472">Membrane</keyword>
<feature type="transmembrane region" description="Helical" evidence="1">
    <location>
        <begin position="353"/>
        <end position="374"/>
    </location>
</feature>
<evidence type="ECO:0000259" key="3">
    <source>
        <dbReference type="Pfam" id="PF25221"/>
    </source>
</evidence>
<feature type="transmembrane region" description="Helical" evidence="1">
    <location>
        <begin position="264"/>
        <end position="284"/>
    </location>
</feature>
<evidence type="ECO:0008006" key="6">
    <source>
        <dbReference type="Google" id="ProtNLM"/>
    </source>
</evidence>
<feature type="domain" description="Lnb-like transmembrane" evidence="3">
    <location>
        <begin position="264"/>
        <end position="395"/>
    </location>
</feature>
<reference evidence="4" key="1">
    <citation type="submission" date="2022-08" db="EMBL/GenBank/DDBJ databases">
        <title>Genomic Encyclopedia of Type Strains, Phase V (KMG-V): Genome sequencing to study the core and pangenomes of soil and plant-associated prokaryotes.</title>
        <authorList>
            <person name="Whitman W."/>
        </authorList>
    </citation>
    <scope>NUCLEOTIDE SEQUENCE</scope>
    <source>
        <strain evidence="4">0</strain>
    </source>
</reference>
<dbReference type="Pfam" id="PF13387">
    <property type="entry name" value="Lnb_N"/>
    <property type="match status" value="1"/>
</dbReference>
<dbReference type="Proteomes" id="UP001155027">
    <property type="component" value="Unassembled WGS sequence"/>
</dbReference>
<dbReference type="InterPro" id="IPR025178">
    <property type="entry name" value="Lnb_N"/>
</dbReference>
<keyword evidence="1" id="KW-1133">Transmembrane helix</keyword>
<evidence type="ECO:0000313" key="4">
    <source>
        <dbReference type="EMBL" id="MCS3677699.1"/>
    </source>
</evidence>
<gene>
    <name evidence="4" type="ORF">GGP71_001622</name>
</gene>
<dbReference type="Pfam" id="PF25221">
    <property type="entry name" value="5TMH_Lnb"/>
    <property type="match status" value="1"/>
</dbReference>
<dbReference type="InterPro" id="IPR057436">
    <property type="entry name" value="5TMH_Lnb"/>
</dbReference>
<keyword evidence="1" id="KW-0812">Transmembrane</keyword>
<evidence type="ECO:0000256" key="1">
    <source>
        <dbReference type="SAM" id="Phobius"/>
    </source>
</evidence>
<comment type="caution">
    <text evidence="4">The sequence shown here is derived from an EMBL/GenBank/DDBJ whole genome shotgun (WGS) entry which is preliminary data.</text>
</comment>
<accession>A0A9X2TE61</accession>